<protein>
    <recommendedName>
        <fullName evidence="8">Propionate 3-nitronate monooxygenase</fullName>
    </recommendedName>
</protein>
<evidence type="ECO:0000256" key="6">
    <source>
        <dbReference type="ARBA" id="ARBA00023002"/>
    </source>
</evidence>
<dbReference type="EMBL" id="BMRG01000002">
    <property type="protein sequence ID" value="GGP42420.1"/>
    <property type="molecule type" value="Genomic_DNA"/>
</dbReference>
<dbReference type="GO" id="GO:0018580">
    <property type="term" value="F:nitronate monooxygenase activity"/>
    <property type="evidence" value="ECO:0007669"/>
    <property type="project" value="InterPro"/>
</dbReference>
<keyword evidence="3" id="KW-0216">Detoxification</keyword>
<accession>A0A918ED92</accession>
<dbReference type="InterPro" id="IPR013785">
    <property type="entry name" value="Aldolase_TIM"/>
</dbReference>
<reference evidence="10" key="1">
    <citation type="journal article" date="2014" name="Int. J. Syst. Evol. Microbiol.">
        <title>Complete genome sequence of Corynebacterium casei LMG S-19264T (=DSM 44701T), isolated from a smear-ripened cheese.</title>
        <authorList>
            <consortium name="US DOE Joint Genome Institute (JGI-PGF)"/>
            <person name="Walter F."/>
            <person name="Albersmeier A."/>
            <person name="Kalinowski J."/>
            <person name="Ruckert C."/>
        </authorList>
    </citation>
    <scope>NUCLEOTIDE SEQUENCE</scope>
    <source>
        <strain evidence="10">JCM 3313</strain>
    </source>
</reference>
<dbReference type="Proteomes" id="UP000639606">
    <property type="component" value="Unassembled WGS sequence"/>
</dbReference>
<name>A0A918ED92_9PSEU</name>
<dbReference type="Pfam" id="PF03060">
    <property type="entry name" value="NMO"/>
    <property type="match status" value="1"/>
</dbReference>
<comment type="catalytic activity">
    <reaction evidence="9">
        <text>3 propionate 3-nitronate + 3 O2 + H2O = 3 3-oxopropanoate + 2 nitrate + nitrite + H2O2 + 3 H(+)</text>
        <dbReference type="Rhea" id="RHEA:57332"/>
        <dbReference type="ChEBI" id="CHEBI:15377"/>
        <dbReference type="ChEBI" id="CHEBI:15378"/>
        <dbReference type="ChEBI" id="CHEBI:15379"/>
        <dbReference type="ChEBI" id="CHEBI:16240"/>
        <dbReference type="ChEBI" id="CHEBI:16301"/>
        <dbReference type="ChEBI" id="CHEBI:17632"/>
        <dbReference type="ChEBI" id="CHEBI:33190"/>
        <dbReference type="ChEBI" id="CHEBI:136067"/>
    </reaction>
</comment>
<dbReference type="AlphaFoldDB" id="A0A918ED92"/>
<keyword evidence="5" id="KW-0288">FMN</keyword>
<evidence type="ECO:0000256" key="4">
    <source>
        <dbReference type="ARBA" id="ARBA00022630"/>
    </source>
</evidence>
<evidence type="ECO:0000256" key="5">
    <source>
        <dbReference type="ARBA" id="ARBA00022643"/>
    </source>
</evidence>
<comment type="similarity">
    <text evidence="2">Belongs to the nitronate monooxygenase family. NMO class I subfamily.</text>
</comment>
<comment type="cofactor">
    <cofactor evidence="1">
        <name>FMN</name>
        <dbReference type="ChEBI" id="CHEBI:58210"/>
    </cofactor>
</comment>
<evidence type="ECO:0000256" key="1">
    <source>
        <dbReference type="ARBA" id="ARBA00001917"/>
    </source>
</evidence>
<evidence type="ECO:0000256" key="8">
    <source>
        <dbReference type="ARBA" id="ARBA00031155"/>
    </source>
</evidence>
<comment type="caution">
    <text evidence="10">The sequence shown here is derived from an EMBL/GenBank/DDBJ whole genome shotgun (WGS) entry which is preliminary data.</text>
</comment>
<reference evidence="10" key="2">
    <citation type="submission" date="2020-09" db="EMBL/GenBank/DDBJ databases">
        <authorList>
            <person name="Sun Q."/>
            <person name="Ohkuma M."/>
        </authorList>
    </citation>
    <scope>NUCLEOTIDE SEQUENCE</scope>
    <source>
        <strain evidence="10">JCM 3313</strain>
    </source>
</reference>
<evidence type="ECO:0000256" key="9">
    <source>
        <dbReference type="ARBA" id="ARBA00049401"/>
    </source>
</evidence>
<dbReference type="Gene3D" id="3.20.20.70">
    <property type="entry name" value="Aldolase class I"/>
    <property type="match status" value="1"/>
</dbReference>
<keyword evidence="11" id="KW-1185">Reference proteome</keyword>
<keyword evidence="7" id="KW-0503">Monooxygenase</keyword>
<gene>
    <name evidence="10" type="ORF">GCM10010185_12380</name>
</gene>
<dbReference type="GO" id="GO:0051213">
    <property type="term" value="F:dioxygenase activity"/>
    <property type="evidence" value="ECO:0007669"/>
    <property type="project" value="UniProtKB-KW"/>
</dbReference>
<organism evidence="10 11">
    <name type="scientific">Saccharothrix coeruleofusca</name>
    <dbReference type="NCBI Taxonomy" id="33919"/>
    <lineage>
        <taxon>Bacteria</taxon>
        <taxon>Bacillati</taxon>
        <taxon>Actinomycetota</taxon>
        <taxon>Actinomycetes</taxon>
        <taxon>Pseudonocardiales</taxon>
        <taxon>Pseudonocardiaceae</taxon>
        <taxon>Saccharothrix</taxon>
    </lineage>
</organism>
<keyword evidence="10" id="KW-0223">Dioxygenase</keyword>
<evidence type="ECO:0000313" key="11">
    <source>
        <dbReference type="Proteomes" id="UP000639606"/>
    </source>
</evidence>
<dbReference type="InterPro" id="IPR004136">
    <property type="entry name" value="NMO"/>
</dbReference>
<evidence type="ECO:0000256" key="2">
    <source>
        <dbReference type="ARBA" id="ARBA00009881"/>
    </source>
</evidence>
<dbReference type="PANTHER" id="PTHR42747">
    <property type="entry name" value="NITRONATE MONOOXYGENASE-RELATED"/>
    <property type="match status" value="1"/>
</dbReference>
<evidence type="ECO:0000313" key="10">
    <source>
        <dbReference type="EMBL" id="GGP42420.1"/>
    </source>
</evidence>
<sequence>MPTMVTPAARVGAGPPGSGYRLAMLDQLRVPVIAAPMAGGASTPELVAEVTRAGAFGFLAGGLLTAEALADQIAATTALTSGPFGVNLFVPGTASGADLSGYRERVRETAGTEPGTPHWDDDEYPAKLELVTALRVPVVSFTFGLPLVREVARLKAAGSLVVVTVTTAAEAAQAARIGADVLCVQGADAGGHRGTLADDGVSPGGGELLGVLAALRLVRAAVDLPLVAAGGLVHGADVAAVVTAGAVAAQLGTAFLLCPEAGTSPPHRRALVDGTRPTALTRAFSGRPARGLVNRFLTRHTGQAPAAYPEVHHLTKPVRATGDPELMSLWAGQTYSLARPAPAAEVVQRLHLEARQAVSDAITRISPL</sequence>
<dbReference type="GO" id="GO:0009636">
    <property type="term" value="P:response to toxic substance"/>
    <property type="evidence" value="ECO:0007669"/>
    <property type="project" value="UniProtKB-KW"/>
</dbReference>
<dbReference type="CDD" id="cd04730">
    <property type="entry name" value="NPD_like"/>
    <property type="match status" value="1"/>
</dbReference>
<dbReference type="PANTHER" id="PTHR42747:SF3">
    <property type="entry name" value="NITRONATE MONOOXYGENASE-RELATED"/>
    <property type="match status" value="1"/>
</dbReference>
<evidence type="ECO:0000256" key="3">
    <source>
        <dbReference type="ARBA" id="ARBA00022575"/>
    </source>
</evidence>
<proteinExistence type="inferred from homology"/>
<evidence type="ECO:0000256" key="7">
    <source>
        <dbReference type="ARBA" id="ARBA00023033"/>
    </source>
</evidence>
<keyword evidence="4" id="KW-0285">Flavoprotein</keyword>
<dbReference type="SUPFAM" id="SSF51412">
    <property type="entry name" value="Inosine monophosphate dehydrogenase (IMPDH)"/>
    <property type="match status" value="1"/>
</dbReference>
<keyword evidence="6" id="KW-0560">Oxidoreductase</keyword>